<gene>
    <name evidence="1" type="ORF">G9U52_34275</name>
</gene>
<dbReference type="Proteomes" id="UP001165962">
    <property type="component" value="Unassembled WGS sequence"/>
</dbReference>
<keyword evidence="2" id="KW-1185">Reference proteome</keyword>
<organism evidence="1 2">
    <name type="scientific">Paenibacillus agricola</name>
    <dbReference type="NCBI Taxonomy" id="2716264"/>
    <lineage>
        <taxon>Bacteria</taxon>
        <taxon>Bacillati</taxon>
        <taxon>Bacillota</taxon>
        <taxon>Bacilli</taxon>
        <taxon>Bacillales</taxon>
        <taxon>Paenibacillaceae</taxon>
        <taxon>Paenibacillus</taxon>
    </lineage>
</organism>
<comment type="caution">
    <text evidence="1">The sequence shown here is derived from an EMBL/GenBank/DDBJ whole genome shotgun (WGS) entry which is preliminary data.</text>
</comment>
<name>A0ABX0JJ72_9BACL</name>
<evidence type="ECO:0000313" key="2">
    <source>
        <dbReference type="Proteomes" id="UP001165962"/>
    </source>
</evidence>
<sequence>MKKQAIIQLKDRHRLSASINEMFDGNPDEKERPSHDLVGTLLFIIGMNFLKVQKLKRPLSSVMTNPVTGIDQEEACKLLSKNGFTKEELYTLEFFNIHGTNEDLIRYLDRLIETYENPHSKFIKKYS</sequence>
<dbReference type="EMBL" id="JAAOIW010000022">
    <property type="protein sequence ID" value="NHN34813.1"/>
    <property type="molecule type" value="Genomic_DNA"/>
</dbReference>
<evidence type="ECO:0000313" key="1">
    <source>
        <dbReference type="EMBL" id="NHN34813.1"/>
    </source>
</evidence>
<dbReference type="RefSeq" id="WP_166156468.1">
    <property type="nucleotide sequence ID" value="NZ_JAAOIW010000022.1"/>
</dbReference>
<reference evidence="1" key="1">
    <citation type="submission" date="2020-03" db="EMBL/GenBank/DDBJ databases">
        <title>Draft sequencing of Paenibacilllus sp. S3N08.</title>
        <authorList>
            <person name="Kim D.-U."/>
        </authorList>
    </citation>
    <scope>NUCLEOTIDE SEQUENCE</scope>
    <source>
        <strain evidence="1">S3N08</strain>
    </source>
</reference>
<protein>
    <submittedName>
        <fullName evidence="1">Uncharacterized protein</fullName>
    </submittedName>
</protein>
<accession>A0ABX0JJ72</accession>
<proteinExistence type="predicted"/>